<dbReference type="PANTHER" id="PTHR43859:SF4">
    <property type="entry name" value="BUTANOATE--COA LIGASE AAE1-RELATED"/>
    <property type="match status" value="1"/>
</dbReference>
<dbReference type="PANTHER" id="PTHR43859">
    <property type="entry name" value="ACYL-ACTIVATING ENZYME"/>
    <property type="match status" value="1"/>
</dbReference>
<accession>A0A9X1WVI2</accession>
<evidence type="ECO:0000259" key="5">
    <source>
        <dbReference type="Pfam" id="PF00501"/>
    </source>
</evidence>
<protein>
    <submittedName>
        <fullName evidence="7">Acyl-CoA synthetase</fullName>
    </submittedName>
</protein>
<dbReference type="AlphaFoldDB" id="A0A9X1WVI2"/>
<keyword evidence="2" id="KW-0436">Ligase</keyword>
<comment type="caution">
    <text evidence="7">The sequence shown here is derived from an EMBL/GenBank/DDBJ whole genome shotgun (WGS) entry which is preliminary data.</text>
</comment>
<evidence type="ECO:0000256" key="1">
    <source>
        <dbReference type="ARBA" id="ARBA00006432"/>
    </source>
</evidence>
<dbReference type="Pfam" id="PF13193">
    <property type="entry name" value="AMP-binding_C"/>
    <property type="match status" value="1"/>
</dbReference>
<dbReference type="CDD" id="cd12118">
    <property type="entry name" value="ttLC_FACS_AEE21_like"/>
    <property type="match status" value="1"/>
</dbReference>
<dbReference type="EMBL" id="JAKUML010000004">
    <property type="protein sequence ID" value="MCJ8145994.1"/>
    <property type="molecule type" value="Genomic_DNA"/>
</dbReference>
<evidence type="ECO:0000313" key="7">
    <source>
        <dbReference type="EMBL" id="MCJ8145994.1"/>
    </source>
</evidence>
<name>A0A9X1WVI2_9GAMM</name>
<dbReference type="InterPro" id="IPR045851">
    <property type="entry name" value="AMP-bd_C_sf"/>
</dbReference>
<reference evidence="7" key="1">
    <citation type="submission" date="2022-02" db="EMBL/GenBank/DDBJ databases">
        <title>Acinetobacter A3.8 sp. nov., isolated from Sediment (Zhairuo Island).</title>
        <authorList>
            <person name="Zheng K."/>
        </authorList>
    </citation>
    <scope>NUCLEOTIDE SEQUENCE</scope>
    <source>
        <strain evidence="7">A3.8</strain>
    </source>
</reference>
<dbReference type="SUPFAM" id="SSF56801">
    <property type="entry name" value="Acetyl-CoA synthetase-like"/>
    <property type="match status" value="1"/>
</dbReference>
<dbReference type="NCBIfam" id="NF006020">
    <property type="entry name" value="PRK08162.1"/>
    <property type="match status" value="1"/>
</dbReference>
<dbReference type="InterPro" id="IPR000873">
    <property type="entry name" value="AMP-dep_synth/lig_dom"/>
</dbReference>
<dbReference type="GO" id="GO:0006631">
    <property type="term" value="P:fatty acid metabolic process"/>
    <property type="evidence" value="ECO:0007669"/>
    <property type="project" value="UniProtKB-KW"/>
</dbReference>
<dbReference type="Gene3D" id="3.40.50.12780">
    <property type="entry name" value="N-terminal domain of ligase-like"/>
    <property type="match status" value="1"/>
</dbReference>
<proteinExistence type="inferred from homology"/>
<gene>
    <name evidence="7" type="ORF">MKI79_03560</name>
</gene>
<evidence type="ECO:0000256" key="2">
    <source>
        <dbReference type="ARBA" id="ARBA00022598"/>
    </source>
</evidence>
<dbReference type="Gene3D" id="3.30.300.30">
    <property type="match status" value="1"/>
</dbReference>
<evidence type="ECO:0000313" key="8">
    <source>
        <dbReference type="Proteomes" id="UP001139701"/>
    </source>
</evidence>
<dbReference type="InterPro" id="IPR042099">
    <property type="entry name" value="ANL_N_sf"/>
</dbReference>
<dbReference type="InterPro" id="IPR025110">
    <property type="entry name" value="AMP-bd_C"/>
</dbReference>
<keyword evidence="3" id="KW-0276">Fatty acid metabolism</keyword>
<evidence type="ECO:0000256" key="4">
    <source>
        <dbReference type="ARBA" id="ARBA00023098"/>
    </source>
</evidence>
<dbReference type="InterPro" id="IPR020845">
    <property type="entry name" value="AMP-binding_CS"/>
</dbReference>
<feature type="domain" description="AMP-dependent synthetase/ligase" evidence="5">
    <location>
        <begin position="25"/>
        <end position="408"/>
    </location>
</feature>
<dbReference type="GO" id="GO:0016874">
    <property type="term" value="F:ligase activity"/>
    <property type="evidence" value="ECO:0007669"/>
    <property type="project" value="UniProtKB-KW"/>
</dbReference>
<evidence type="ECO:0000256" key="3">
    <source>
        <dbReference type="ARBA" id="ARBA00022832"/>
    </source>
</evidence>
<organism evidence="7 8">
    <name type="scientific">Acinetobacter sedimenti</name>
    <dbReference type="NCBI Taxonomy" id="2919922"/>
    <lineage>
        <taxon>Bacteria</taxon>
        <taxon>Pseudomonadati</taxon>
        <taxon>Pseudomonadota</taxon>
        <taxon>Gammaproteobacteria</taxon>
        <taxon>Moraxellales</taxon>
        <taxon>Moraxellaceae</taxon>
        <taxon>Acinetobacter</taxon>
    </lineage>
</organism>
<dbReference type="Pfam" id="PF00501">
    <property type="entry name" value="AMP-binding"/>
    <property type="match status" value="1"/>
</dbReference>
<dbReference type="FunFam" id="3.40.50.12780:FF:000003">
    <property type="entry name" value="Long-chain-fatty-acid--CoA ligase FadD"/>
    <property type="match status" value="1"/>
</dbReference>
<keyword evidence="4" id="KW-0443">Lipid metabolism</keyword>
<dbReference type="FunFam" id="3.30.300.30:FF:000008">
    <property type="entry name" value="2,3-dihydroxybenzoate-AMP ligase"/>
    <property type="match status" value="1"/>
</dbReference>
<dbReference type="RefSeq" id="WP_241570693.1">
    <property type="nucleotide sequence ID" value="NZ_JAKUML010000004.1"/>
</dbReference>
<keyword evidence="8" id="KW-1185">Reference proteome</keyword>
<dbReference type="Proteomes" id="UP001139701">
    <property type="component" value="Unassembled WGS sequence"/>
</dbReference>
<sequence length="552" mass="61157">MVKAYDELPKTPANFVALSPLRYLERASYIYPDQDAIIHGDRHISWRQTYQRCRQFASQLKSLGIEKNDTVSVLLANVPAMIEAHFAVPMIGAVLNTLNTRLDAKTLAFMLEHAESKVLLVDPEFRQVAVDALAIVAERQPAQKIVVIDVFDAEFDGEQIAIGQFEFETWIADGNTNFEWQLPADEWDAISLNYTSGTTGNPKGVVYHHRGAYINAASNIIACGMTPRATYLWTLPLFHCNGWCFAWTMAANGGTNICLRKIDPALIFQLIERHQVDYFCGAPIVLSMLINAPKDQQINIQHAVEVMVAGAAPPAAIIEGMRNLGINVTHVYGLTETYGPSALCASQAGWSDLSIQEQAKLHSRQGVPYPLQDGMKVLDPETLQPVAHDGETMGEIMFRGNIVMKGYLKNPEATAEAFAGGWFHTGDLAVCQPDGYAKITDRSKDVIISGGENISSLEVEEVLYRHPAVMTAAVVAKPDPKWQEVPCAFIELKQGVEVSVDYLLAHCRNELARFKVPKEIVITEIPKTSTGKLQKFILRDWAKERAQAEFGE</sequence>
<comment type="similarity">
    <text evidence="1">Belongs to the ATP-dependent AMP-binding enzyme family.</text>
</comment>
<feature type="domain" description="AMP-binding enzyme C-terminal" evidence="6">
    <location>
        <begin position="458"/>
        <end position="532"/>
    </location>
</feature>
<evidence type="ECO:0000259" key="6">
    <source>
        <dbReference type="Pfam" id="PF13193"/>
    </source>
</evidence>
<dbReference type="PROSITE" id="PS00455">
    <property type="entry name" value="AMP_BINDING"/>
    <property type="match status" value="1"/>
</dbReference>